<keyword evidence="2" id="KW-1185">Reference proteome</keyword>
<reference evidence="1 2" key="1">
    <citation type="submission" date="2019-12" db="EMBL/GenBank/DDBJ databases">
        <authorList>
            <person name="Huq M.A."/>
        </authorList>
    </citation>
    <scope>NUCLEOTIDE SEQUENCE [LARGE SCALE GENOMIC DNA]</scope>
    <source>
        <strain evidence="1 2">MAH-25</strain>
    </source>
</reference>
<gene>
    <name evidence="1" type="ORF">GON04_17260</name>
</gene>
<evidence type="ECO:0000313" key="1">
    <source>
        <dbReference type="EMBL" id="MVQ31209.1"/>
    </source>
</evidence>
<name>A0A6N8IW55_9BURK</name>
<dbReference type="AlphaFoldDB" id="A0A6N8IW55"/>
<sequence length="136" mass="14812">MEPDPDLLQLVQAVAAPARDDPVNRLSLSLVAPLAGTMPSSRAAFAADIGLRWRVPLASQQVDITAWHRMGLPGDALSLAQQRDPAFGARVEFQLPKARSGFASELRFIGLQLDNGGRIGVRRTDGNPTLYYRQSF</sequence>
<dbReference type="Proteomes" id="UP000469385">
    <property type="component" value="Unassembled WGS sequence"/>
</dbReference>
<proteinExistence type="predicted"/>
<evidence type="ECO:0000313" key="2">
    <source>
        <dbReference type="Proteomes" id="UP000469385"/>
    </source>
</evidence>
<organism evidence="1 2">
    <name type="scientific">Ramlibacter pinisoli</name>
    <dbReference type="NCBI Taxonomy" id="2682844"/>
    <lineage>
        <taxon>Bacteria</taxon>
        <taxon>Pseudomonadati</taxon>
        <taxon>Pseudomonadota</taxon>
        <taxon>Betaproteobacteria</taxon>
        <taxon>Burkholderiales</taxon>
        <taxon>Comamonadaceae</taxon>
        <taxon>Ramlibacter</taxon>
    </lineage>
</organism>
<comment type="caution">
    <text evidence="1">The sequence shown here is derived from an EMBL/GenBank/DDBJ whole genome shotgun (WGS) entry which is preliminary data.</text>
</comment>
<accession>A0A6N8IW55</accession>
<dbReference type="EMBL" id="WSEL01000009">
    <property type="protein sequence ID" value="MVQ31209.1"/>
    <property type="molecule type" value="Genomic_DNA"/>
</dbReference>
<protein>
    <submittedName>
        <fullName evidence="1">Uncharacterized protein</fullName>
    </submittedName>
</protein>
<dbReference type="RefSeq" id="WP_157399285.1">
    <property type="nucleotide sequence ID" value="NZ_WSEL01000009.1"/>
</dbReference>